<dbReference type="EMBL" id="BTFQ01000031">
    <property type="protein sequence ID" value="GMM13620.1"/>
    <property type="molecule type" value="Genomic_DNA"/>
</dbReference>
<dbReference type="InterPro" id="IPR025269">
    <property type="entry name" value="SAM-like_dom"/>
</dbReference>
<dbReference type="EMBL" id="BTFR01000022">
    <property type="protein sequence ID" value="GMM16157.1"/>
    <property type="molecule type" value="Genomic_DNA"/>
</dbReference>
<protein>
    <recommendedName>
        <fullName evidence="3">Tyr recombinase domain-containing protein</fullName>
    </recommendedName>
</protein>
<evidence type="ECO:0000256" key="2">
    <source>
        <dbReference type="ARBA" id="ARBA00023172"/>
    </source>
</evidence>
<keyword evidence="2" id="KW-0233">DNA recombination</keyword>
<dbReference type="Pfam" id="PF13102">
    <property type="entry name" value="Phage_int_SAM_5"/>
    <property type="match status" value="1"/>
</dbReference>
<proteinExistence type="predicted"/>
<evidence type="ECO:0000256" key="1">
    <source>
        <dbReference type="ARBA" id="ARBA00023125"/>
    </source>
</evidence>
<evidence type="ECO:0000259" key="3">
    <source>
        <dbReference type="PROSITE" id="PS51898"/>
    </source>
</evidence>
<dbReference type="SUPFAM" id="SSF56349">
    <property type="entry name" value="DNA breaking-rejoining enzymes"/>
    <property type="match status" value="1"/>
</dbReference>
<dbReference type="PROSITE" id="PS51898">
    <property type="entry name" value="TYR_RECOMBINASE"/>
    <property type="match status" value="1"/>
</dbReference>
<dbReference type="Gene3D" id="1.10.150.130">
    <property type="match status" value="1"/>
</dbReference>
<dbReference type="AlphaFoldDB" id="A0ABD0C2W4"/>
<name>A0ABD0C2W4_LACAM</name>
<accession>A0ABD0C2W4</accession>
<feature type="domain" description="Tyr recombinase" evidence="3">
    <location>
        <begin position="110"/>
        <end position="193"/>
    </location>
</feature>
<organism evidence="4 7">
    <name type="scientific">Lactobacillus amylovorus subsp. animalium</name>
    <dbReference type="NCBI Taxonomy" id="3378536"/>
    <lineage>
        <taxon>Bacteria</taxon>
        <taxon>Bacillati</taxon>
        <taxon>Bacillota</taxon>
        <taxon>Bacilli</taxon>
        <taxon>Lactobacillales</taxon>
        <taxon>Lactobacillaceae</taxon>
        <taxon>Lactobacillus</taxon>
    </lineage>
</organism>
<dbReference type="InterPro" id="IPR010998">
    <property type="entry name" value="Integrase_recombinase_N"/>
</dbReference>
<dbReference type="GO" id="GO:0006310">
    <property type="term" value="P:DNA recombination"/>
    <property type="evidence" value="ECO:0007669"/>
    <property type="project" value="UniProtKB-KW"/>
</dbReference>
<keyword evidence="6" id="KW-1185">Reference proteome</keyword>
<evidence type="ECO:0000313" key="6">
    <source>
        <dbReference type="Proteomes" id="UP001332503"/>
    </source>
</evidence>
<dbReference type="InterPro" id="IPR002104">
    <property type="entry name" value="Integrase_catalytic"/>
</dbReference>
<dbReference type="InterPro" id="IPR013762">
    <property type="entry name" value="Integrase-like_cat_sf"/>
</dbReference>
<dbReference type="Proteomes" id="UP001332503">
    <property type="component" value="Unassembled WGS sequence"/>
</dbReference>
<evidence type="ECO:0000313" key="5">
    <source>
        <dbReference type="EMBL" id="GMM16157.1"/>
    </source>
</evidence>
<dbReference type="RefSeq" id="WP_338188257.1">
    <property type="nucleotide sequence ID" value="NZ_BTFQ01000031.1"/>
</dbReference>
<reference evidence="6 7" key="2">
    <citation type="journal article" date="2024" name="Int. J. Syst. Evol. Microbiol.">
        <title>Proposal of Lactobacillus amylovorus subsp. animalis subsp. nov. and an emended description of Lactobacillus amylovorus.</title>
        <authorList>
            <person name="Yamane K."/>
            <person name="Tanizawa Y."/>
            <person name="Kobayashi H."/>
            <person name="Kamizono T."/>
            <person name="Kojima Y."/>
            <person name="Takagi H."/>
            <person name="Tohno M."/>
        </authorList>
    </citation>
    <scope>NUCLEOTIDE SEQUENCE [LARGE SCALE GENOMIC DNA]</scope>
    <source>
        <strain evidence="5 6">BF125</strain>
        <strain evidence="4 7">BF186</strain>
    </source>
</reference>
<dbReference type="Gene3D" id="1.10.443.10">
    <property type="entry name" value="Intergrase catalytic core"/>
    <property type="match status" value="1"/>
</dbReference>
<sequence length="193" mass="23048">MSKRRHIKFWRYYKEWIETYKNGQIQDVTYAKYLMIQKQIKNLVPDLYLDEMTRRDVQRLINKYGETHERTTVLDFLHHIQAPLRDAVYEGWIAKDPTYKVVATSHKKHKKTRNLYLEKDEVDKLVDVFQKDGSWLADMCDFDLRTGLRYAEVLGLTPKDVDLQGLTVYVNKTWDYKTGEGFISAKEKQVGYR</sequence>
<evidence type="ECO:0000313" key="4">
    <source>
        <dbReference type="EMBL" id="GMM13620.1"/>
    </source>
</evidence>
<dbReference type="GO" id="GO:0003677">
    <property type="term" value="F:DNA binding"/>
    <property type="evidence" value="ECO:0007669"/>
    <property type="project" value="UniProtKB-KW"/>
</dbReference>
<dbReference type="Proteomes" id="UP001346800">
    <property type="component" value="Unassembled WGS sequence"/>
</dbReference>
<gene>
    <name evidence="5" type="ORF">LABF125_12910</name>
    <name evidence="4" type="ORF">LABF186_07350</name>
</gene>
<dbReference type="InterPro" id="IPR011010">
    <property type="entry name" value="DNA_brk_join_enz"/>
</dbReference>
<comment type="caution">
    <text evidence="4">The sequence shown here is derived from an EMBL/GenBank/DDBJ whole genome shotgun (WGS) entry which is preliminary data.</text>
</comment>
<evidence type="ECO:0000313" key="7">
    <source>
        <dbReference type="Proteomes" id="UP001346800"/>
    </source>
</evidence>
<keyword evidence="1" id="KW-0238">DNA-binding</keyword>
<reference evidence="4" key="1">
    <citation type="submission" date="2023-06" db="EMBL/GenBank/DDBJ databases">
        <authorList>
            <person name="Tohno M."/>
            <person name="Tanizawa Y."/>
        </authorList>
    </citation>
    <scope>NUCLEOTIDE SEQUENCE</scope>
    <source>
        <strain evidence="5">BF125</strain>
        <strain evidence="4">BF186</strain>
    </source>
</reference>